<dbReference type="Proteomes" id="UP000004568">
    <property type="component" value="Unassembled WGS sequence"/>
</dbReference>
<dbReference type="NCBIfam" id="TIGR01167">
    <property type="entry name" value="LPXTG_anchor"/>
    <property type="match status" value="1"/>
</dbReference>
<dbReference type="AlphaFoldDB" id="F9HLN7"/>
<feature type="region of interest" description="Disordered" evidence="5">
    <location>
        <begin position="1024"/>
        <end position="1044"/>
    </location>
</feature>
<feature type="compositionally biased region" description="Pro residues" evidence="5">
    <location>
        <begin position="1067"/>
        <end position="1088"/>
    </location>
</feature>
<dbReference type="EMBL" id="AFQV01000013">
    <property type="protein sequence ID" value="EGP69398.1"/>
    <property type="molecule type" value="Genomic_DNA"/>
</dbReference>
<evidence type="ECO:0000313" key="8">
    <source>
        <dbReference type="Proteomes" id="UP000004568"/>
    </source>
</evidence>
<feature type="compositionally biased region" description="Low complexity" evidence="5">
    <location>
        <begin position="1089"/>
        <end position="1108"/>
    </location>
</feature>
<evidence type="ECO:0000256" key="5">
    <source>
        <dbReference type="SAM" id="MobiDB-lite"/>
    </source>
</evidence>
<feature type="region of interest" description="Disordered" evidence="5">
    <location>
        <begin position="614"/>
        <end position="637"/>
    </location>
</feature>
<gene>
    <name evidence="7" type="ORF">HMPREF9957_0868</name>
</gene>
<dbReference type="Gene3D" id="3.10.20.470">
    <property type="match status" value="3"/>
</dbReference>
<feature type="region of interest" description="Disordered" evidence="5">
    <location>
        <begin position="917"/>
        <end position="946"/>
    </location>
</feature>
<comment type="caution">
    <text evidence="7">The sequence shown here is derived from an EMBL/GenBank/DDBJ whole genome shotgun (WGS) entry which is preliminary data.</text>
</comment>
<keyword evidence="4" id="KW-0572">Peptidoglycan-anchor</keyword>
<dbReference type="eggNOG" id="COG3266">
    <property type="taxonomic scope" value="Bacteria"/>
</dbReference>
<feature type="compositionally biased region" description="Low complexity" evidence="5">
    <location>
        <begin position="476"/>
        <end position="489"/>
    </location>
</feature>
<dbReference type="Pfam" id="PF00746">
    <property type="entry name" value="Gram_pos_anchor"/>
    <property type="match status" value="1"/>
</dbReference>
<sequence length="1150" mass="124708">MPGYTPKTPDGNPLVPVDPEHPENGYKVPPVPTTPGTNTDITYVADPQKAVVKVFNTTTGKEVELPAEKVSIDNGTTDSAIPTDSVTAKIADLEKRGYVVENKDLLNNQKFDNQKDSETGDPTQVFNLKVHEKVVEVTEPPTPNTPVDPNVPVEPNKPVDPTVPKWPAEGLKESDLKKEVTRTITYVKKETPNGEEVASGKDPVTQTAHFTRKASYNVVTGAITYGNWESTDKELAKVDTPTLTGYVADKASVDKVETNADSTGLDQKVVYTKLGSWVPRLPEGVKPPTGTDMTPKPYPNHPTDPTTPGTPVYPEPGQPITPGTPVIPYVPGYTPKTPDGNPLVPVDPEHPENGYKVPPVPTTPGTNTDITYVADPQKAVVKVFNTTTGKEVELPAEKVSIDNGTTDSAIPTDSVTAKIADLEKRGYVVENKDLLNNQKFDNQKDSETGDPTQVFNLKVHEKVVEVTEPPTPNTPVDPNVPVEPNKPVDPTVPKWPAEGLKESDLKKEVTRTITYVKKETADGKEEPSGKDPVTQTAHFTRKASYNVVTGTITYGKWESTDKTLEAVPTEKLDGYVANVPSVEEVETNVNSTNLDRKVVYTKLGSWVPKVPGVETPTPLPYPNHPTDPTKPGDPTDPNVPVIPYVPGYTPKIGETPLQPKVPNDPTQGYIPPAVPTEPGTNTDITYVADPQKAVVKVFNTTTGTEVELPTEKVSIDNGTTDSAIPTDSVTAKIADLEKRGYVVENKDLLNNQKFDNEKDPTDGDPTQVFKLKVHEKVVTVTEPKNPNDPVDPDKPEGPKWPTEGLAKSDLEKEVTRTITYVKKETADGPEIADAKPTKKQTAHFKRSATYNLVTKVVTPGEWTSTDKTLEAVPTEKLDGYVANVSSVEEVETNVNSTNLDRKVVYTKLGSWIPKVPGVETPTPLPYPNNPTDPTKPGDPTDPTTPNVPVIPYVPGYTPKTPDGNPLVPKVPNDPTQGYIPPVPTEPGQDTPIEYVKVPNTPSPEEPVKPTPESNHITIWVDENGKPLKPEKPGTHEPGNIPGYRYITTVTKDGVTIHKFEKITPVDPNNPVPQKPTTPIPTPQDPTIPTPESQIPTPNTPEANTPTSETNRREELPNTGTEANATLASAGIMTLLAGLGLGFFKKKEDEK</sequence>
<feature type="region of interest" description="Disordered" evidence="5">
    <location>
        <begin position="1062"/>
        <end position="1124"/>
    </location>
</feature>
<evidence type="ECO:0000256" key="4">
    <source>
        <dbReference type="ARBA" id="ARBA00023088"/>
    </source>
</evidence>
<dbReference type="InterPro" id="IPR019931">
    <property type="entry name" value="LPXTG_anchor"/>
</dbReference>
<keyword evidence="1" id="KW-0134">Cell wall</keyword>
<feature type="region of interest" description="Disordered" evidence="5">
    <location>
        <begin position="279"/>
        <end position="322"/>
    </location>
</feature>
<feature type="region of interest" description="Disordered" evidence="5">
    <location>
        <begin position="467"/>
        <end position="497"/>
    </location>
</feature>
<evidence type="ECO:0000256" key="3">
    <source>
        <dbReference type="ARBA" id="ARBA00022729"/>
    </source>
</evidence>
<feature type="region of interest" description="Disordered" evidence="5">
    <location>
        <begin position="780"/>
        <end position="804"/>
    </location>
</feature>
<feature type="region of interest" description="Disordered" evidence="5">
    <location>
        <begin position="136"/>
        <end position="174"/>
    </location>
</feature>
<keyword evidence="3" id="KW-0732">Signal</keyword>
<reference evidence="7 8" key="1">
    <citation type="submission" date="2011-05" db="EMBL/GenBank/DDBJ databases">
        <authorList>
            <person name="Durkin A.S."/>
            <person name="Radune D."/>
            <person name="Hostetler J."/>
            <person name="Torralba M."/>
            <person name="Gillis M."/>
            <person name="Methe B."/>
            <person name="Sutton G."/>
            <person name="Nelson K.E."/>
        </authorList>
    </citation>
    <scope>NUCLEOTIDE SEQUENCE [LARGE SCALE GENOMIC DNA]</scope>
    <source>
        <strain evidence="7 8">SK1080</strain>
    </source>
</reference>
<evidence type="ECO:0000313" key="7">
    <source>
        <dbReference type="EMBL" id="EGP69398.1"/>
    </source>
</evidence>
<dbReference type="PANTHER" id="PTHR10068">
    <property type="entry name" value="BONE MARROW PROTEOGLYCAN"/>
    <property type="match status" value="1"/>
</dbReference>
<evidence type="ECO:0000256" key="1">
    <source>
        <dbReference type="ARBA" id="ARBA00022512"/>
    </source>
</evidence>
<evidence type="ECO:0000256" key="2">
    <source>
        <dbReference type="ARBA" id="ARBA00022525"/>
    </source>
</evidence>
<dbReference type="PATRIC" id="fig|1008453.3.peg.522"/>
<proteinExistence type="predicted"/>
<dbReference type="InterPro" id="IPR041495">
    <property type="entry name" value="Mub_B2"/>
</dbReference>
<dbReference type="PANTHER" id="PTHR10068:SF14">
    <property type="entry name" value="CELL WALL ADHESIN EAP1"/>
    <property type="match status" value="1"/>
</dbReference>
<dbReference type="InterPro" id="IPR027579">
    <property type="entry name" value="SSSPR51_Rpt"/>
</dbReference>
<dbReference type="Pfam" id="PF18877">
    <property type="entry name" value="SSSPR-51"/>
    <property type="match status" value="1"/>
</dbReference>
<keyword evidence="2" id="KW-0964">Secreted</keyword>
<dbReference type="Pfam" id="PF17966">
    <property type="entry name" value="Muc_B2"/>
    <property type="match status" value="3"/>
</dbReference>
<feature type="compositionally biased region" description="Low complexity" evidence="5">
    <location>
        <begin position="147"/>
        <end position="160"/>
    </location>
</feature>
<feature type="compositionally biased region" description="Basic and acidic residues" evidence="5">
    <location>
        <begin position="1024"/>
        <end position="1034"/>
    </location>
</feature>
<evidence type="ECO:0000259" key="6">
    <source>
        <dbReference type="PROSITE" id="PS50847"/>
    </source>
</evidence>
<accession>F9HLN7</accession>
<dbReference type="NCBIfam" id="TIGR04308">
    <property type="entry name" value="repeat_SSSPR51"/>
    <property type="match status" value="1"/>
</dbReference>
<dbReference type="Gene3D" id="2.60.40.4300">
    <property type="match status" value="3"/>
</dbReference>
<name>F9HLN7_STRMT</name>
<feature type="domain" description="Gram-positive cocci surface proteins LPxTG" evidence="6">
    <location>
        <begin position="1115"/>
        <end position="1150"/>
    </location>
</feature>
<organism evidence="7 8">
    <name type="scientific">Streptococcus mitis SK1080</name>
    <dbReference type="NCBI Taxonomy" id="1008453"/>
    <lineage>
        <taxon>Bacteria</taxon>
        <taxon>Bacillati</taxon>
        <taxon>Bacillota</taxon>
        <taxon>Bacilli</taxon>
        <taxon>Lactobacillales</taxon>
        <taxon>Streptococcaceae</taxon>
        <taxon>Streptococcus</taxon>
        <taxon>Streptococcus mitis group</taxon>
    </lineage>
</organism>
<feature type="region of interest" description="Disordered" evidence="5">
    <location>
        <begin position="1"/>
        <end position="40"/>
    </location>
</feature>
<dbReference type="PROSITE" id="PS50847">
    <property type="entry name" value="GRAM_POS_ANCHORING"/>
    <property type="match status" value="1"/>
</dbReference>
<protein>
    <submittedName>
        <fullName evidence="7">Gram positive anchor</fullName>
    </submittedName>
</protein>